<gene>
    <name evidence="16" type="primary">LOC113519388</name>
</gene>
<evidence type="ECO:0000259" key="13">
    <source>
        <dbReference type="Pfam" id="PF00349"/>
    </source>
</evidence>
<comment type="similarity">
    <text evidence="3 11">Belongs to the hexokinase family.</text>
</comment>
<evidence type="ECO:0000256" key="2">
    <source>
        <dbReference type="ARBA" id="ARBA00005028"/>
    </source>
</evidence>
<dbReference type="PROSITE" id="PS51748">
    <property type="entry name" value="HEXOKINASE_2"/>
    <property type="match status" value="1"/>
</dbReference>
<dbReference type="GO" id="GO:0008865">
    <property type="term" value="F:fructokinase activity"/>
    <property type="evidence" value="ECO:0007669"/>
    <property type="project" value="TreeGrafter"/>
</dbReference>
<keyword evidence="4 11" id="KW-0808">Transferase</keyword>
<dbReference type="InterPro" id="IPR022672">
    <property type="entry name" value="Hexokinase_N"/>
</dbReference>
<organism evidence="15 16">
    <name type="scientific">Galleria mellonella</name>
    <name type="common">Greater wax moth</name>
    <dbReference type="NCBI Taxonomy" id="7137"/>
    <lineage>
        <taxon>Eukaryota</taxon>
        <taxon>Metazoa</taxon>
        <taxon>Ecdysozoa</taxon>
        <taxon>Arthropoda</taxon>
        <taxon>Hexapoda</taxon>
        <taxon>Insecta</taxon>
        <taxon>Pterygota</taxon>
        <taxon>Neoptera</taxon>
        <taxon>Endopterygota</taxon>
        <taxon>Lepidoptera</taxon>
        <taxon>Glossata</taxon>
        <taxon>Ditrysia</taxon>
        <taxon>Pyraloidea</taxon>
        <taxon>Pyralidae</taxon>
        <taxon>Galleriinae</taxon>
        <taxon>Galleria</taxon>
    </lineage>
</organism>
<dbReference type="InterPro" id="IPR043129">
    <property type="entry name" value="ATPase_NBD"/>
</dbReference>
<dbReference type="InterPro" id="IPR019807">
    <property type="entry name" value="Hexokinase_BS"/>
</dbReference>
<evidence type="ECO:0000259" key="14">
    <source>
        <dbReference type="Pfam" id="PF03727"/>
    </source>
</evidence>
<evidence type="ECO:0000256" key="6">
    <source>
        <dbReference type="ARBA" id="ARBA00022777"/>
    </source>
</evidence>
<dbReference type="GeneID" id="113519388"/>
<evidence type="ECO:0000256" key="5">
    <source>
        <dbReference type="ARBA" id="ARBA00022741"/>
    </source>
</evidence>
<comment type="pathway">
    <text evidence="2">Carbohydrate metabolism; hexose metabolism.</text>
</comment>
<dbReference type="PRINTS" id="PR00475">
    <property type="entry name" value="HEXOKINASE"/>
</dbReference>
<dbReference type="UniPathway" id="UPA00242"/>
<dbReference type="KEGG" id="gmw:113519388"/>
<evidence type="ECO:0000256" key="7">
    <source>
        <dbReference type="ARBA" id="ARBA00022840"/>
    </source>
</evidence>
<evidence type="ECO:0000256" key="10">
    <source>
        <dbReference type="ARBA" id="ARBA00048160"/>
    </source>
</evidence>
<evidence type="ECO:0000256" key="12">
    <source>
        <dbReference type="SAM" id="MobiDB-lite"/>
    </source>
</evidence>
<dbReference type="Gene3D" id="3.30.420.40">
    <property type="match status" value="1"/>
</dbReference>
<keyword evidence="7 11" id="KW-0067">ATP-binding</keyword>
<evidence type="ECO:0000256" key="8">
    <source>
        <dbReference type="ARBA" id="ARBA00023152"/>
    </source>
</evidence>
<dbReference type="Gene3D" id="3.40.367.20">
    <property type="match status" value="1"/>
</dbReference>
<comment type="catalytic activity">
    <reaction evidence="9">
        <text>a D-hexose + ATP = a D-hexose 6-phosphate + ADP + H(+)</text>
        <dbReference type="Rhea" id="RHEA:22740"/>
        <dbReference type="ChEBI" id="CHEBI:4194"/>
        <dbReference type="ChEBI" id="CHEBI:15378"/>
        <dbReference type="ChEBI" id="CHEBI:30616"/>
        <dbReference type="ChEBI" id="CHEBI:229467"/>
        <dbReference type="ChEBI" id="CHEBI:456216"/>
        <dbReference type="EC" id="2.7.1.1"/>
    </reaction>
    <physiologicalReaction direction="left-to-right" evidence="9">
        <dbReference type="Rhea" id="RHEA:22741"/>
    </physiologicalReaction>
</comment>
<feature type="region of interest" description="Disordered" evidence="12">
    <location>
        <begin position="1"/>
        <end position="39"/>
    </location>
</feature>
<evidence type="ECO:0000313" key="15">
    <source>
        <dbReference type="Proteomes" id="UP001652740"/>
    </source>
</evidence>
<accession>A0A6J1WW59</accession>
<evidence type="ECO:0000256" key="9">
    <source>
        <dbReference type="ARBA" id="ARBA00044613"/>
    </source>
</evidence>
<dbReference type="RefSeq" id="XP_026760254.2">
    <property type="nucleotide sequence ID" value="XM_026904453.3"/>
</dbReference>
<dbReference type="GO" id="GO:0005524">
    <property type="term" value="F:ATP binding"/>
    <property type="evidence" value="ECO:0007669"/>
    <property type="project" value="UniProtKB-UniRule"/>
</dbReference>
<dbReference type="SUPFAM" id="SSF53067">
    <property type="entry name" value="Actin-like ATPase domain"/>
    <property type="match status" value="2"/>
</dbReference>
<dbReference type="UniPathway" id="UPA00109">
    <property type="reaction ID" value="UER00180"/>
</dbReference>
<sequence length="492" mass="53301">MSTAVDSALGRVGLGRSPDAPLNGHAAPDHENGNWDEQFLPPPLRIDDYNRAQKIESRLSGLVLSGATLSRVSDVFERELERGLKEESSSLQMENTYVPELPNGTEEGLFLALDLGGTNFRVLLLELRAGQLVREDVKHYHINQALRLGPGEDLFNFLADCVQDFVRSEGMDKESLSLGFTFSFPMRQHSISSGELITWTKSFKCSGMNGVDVAGLLQQCLHARGLDITVRVLLNDTTGTLMAGAQIDPNVGIGVILGTGSNGCYMERASRVQHWEAAHARVHDVCVDVEWGAFGDNGCLDFIRTDIDREVDQHSLLAASFTFEKYIGGKYLGEVLRCSLAALGRVGLFPAVPPPGSLLTEHLSLFEEENCSGGWSRTLFVLQQACGEEARLGPEEALITQHVAQLISNRAAQLASVCIAALIRRMDRPLTGVAVDGSVYKCHPRISTLMNKYIALLAPNHKFTLMGAEDGSGKGSALTAAIAARVAANNPS</sequence>
<comment type="pathway">
    <text evidence="1">Carbohydrate degradation; glycolysis; D-glyceraldehyde 3-phosphate and glycerone phosphate from D-glucose: step 1/4.</text>
</comment>
<evidence type="ECO:0000313" key="16">
    <source>
        <dbReference type="RefSeq" id="XP_026760254.2"/>
    </source>
</evidence>
<dbReference type="InterPro" id="IPR001312">
    <property type="entry name" value="Hexokinase"/>
</dbReference>
<protein>
    <recommendedName>
        <fullName evidence="11">Phosphotransferase</fullName>
        <ecNumber evidence="11">2.7.1.-</ecNumber>
    </recommendedName>
</protein>
<keyword evidence="5 11" id="KW-0547">Nucleotide-binding</keyword>
<dbReference type="Pfam" id="PF00349">
    <property type="entry name" value="Hexokinase_1"/>
    <property type="match status" value="1"/>
</dbReference>
<reference evidence="16" key="1">
    <citation type="submission" date="2025-08" db="UniProtKB">
        <authorList>
            <consortium name="RefSeq"/>
        </authorList>
    </citation>
    <scope>IDENTIFICATION</scope>
    <source>
        <tissue evidence="16">Whole larvae</tissue>
    </source>
</reference>
<dbReference type="InParanoid" id="A0A6J1WW59"/>
<feature type="domain" description="Hexokinase N-terminal" evidence="13">
    <location>
        <begin position="57"/>
        <end position="245"/>
    </location>
</feature>
<dbReference type="GO" id="GO:0001678">
    <property type="term" value="P:intracellular glucose homeostasis"/>
    <property type="evidence" value="ECO:0007669"/>
    <property type="project" value="InterPro"/>
</dbReference>
<keyword evidence="15" id="KW-1185">Reference proteome</keyword>
<dbReference type="GO" id="GO:0005536">
    <property type="term" value="F:D-glucose binding"/>
    <property type="evidence" value="ECO:0007669"/>
    <property type="project" value="InterPro"/>
</dbReference>
<dbReference type="Proteomes" id="UP001652740">
    <property type="component" value="Unplaced"/>
</dbReference>
<proteinExistence type="inferred from homology"/>
<dbReference type="PROSITE" id="PS00378">
    <property type="entry name" value="HEXOKINASE_1"/>
    <property type="match status" value="1"/>
</dbReference>
<dbReference type="Pfam" id="PF03727">
    <property type="entry name" value="Hexokinase_2"/>
    <property type="match status" value="1"/>
</dbReference>
<dbReference type="EC" id="2.7.1.-" evidence="11"/>
<evidence type="ECO:0000256" key="11">
    <source>
        <dbReference type="RuleBase" id="RU362007"/>
    </source>
</evidence>
<dbReference type="GO" id="GO:0004340">
    <property type="term" value="F:glucokinase activity"/>
    <property type="evidence" value="ECO:0007669"/>
    <property type="project" value="TreeGrafter"/>
</dbReference>
<dbReference type="PANTHER" id="PTHR19443:SF54">
    <property type="entry name" value="PHOSPHOTRANSFERASE"/>
    <property type="match status" value="1"/>
</dbReference>
<dbReference type="PANTHER" id="PTHR19443">
    <property type="entry name" value="HEXOKINASE"/>
    <property type="match status" value="1"/>
</dbReference>
<name>A0A6J1WW59_GALME</name>
<dbReference type="GO" id="GO:0005739">
    <property type="term" value="C:mitochondrion"/>
    <property type="evidence" value="ECO:0007669"/>
    <property type="project" value="TreeGrafter"/>
</dbReference>
<keyword evidence="6 11" id="KW-0418">Kinase</keyword>
<evidence type="ECO:0000256" key="3">
    <source>
        <dbReference type="ARBA" id="ARBA00009225"/>
    </source>
</evidence>
<feature type="domain" description="Hexokinase C-terminal" evidence="14">
    <location>
        <begin position="253"/>
        <end position="482"/>
    </location>
</feature>
<evidence type="ECO:0000256" key="4">
    <source>
        <dbReference type="ARBA" id="ARBA00022679"/>
    </source>
</evidence>
<keyword evidence="8 11" id="KW-0324">Glycolysis</keyword>
<comment type="catalytic activity">
    <reaction evidence="10">
        <text>D-glucose + ATP = D-glucose 6-phosphate + ADP + H(+)</text>
        <dbReference type="Rhea" id="RHEA:17825"/>
        <dbReference type="ChEBI" id="CHEBI:4167"/>
        <dbReference type="ChEBI" id="CHEBI:15378"/>
        <dbReference type="ChEBI" id="CHEBI:30616"/>
        <dbReference type="ChEBI" id="CHEBI:61548"/>
        <dbReference type="ChEBI" id="CHEBI:456216"/>
        <dbReference type="EC" id="2.7.1.1"/>
    </reaction>
    <physiologicalReaction direction="left-to-right" evidence="10">
        <dbReference type="Rhea" id="RHEA:17826"/>
    </physiologicalReaction>
</comment>
<dbReference type="GO" id="GO:0006006">
    <property type="term" value="P:glucose metabolic process"/>
    <property type="evidence" value="ECO:0007669"/>
    <property type="project" value="TreeGrafter"/>
</dbReference>
<evidence type="ECO:0000256" key="1">
    <source>
        <dbReference type="ARBA" id="ARBA00004888"/>
    </source>
</evidence>
<dbReference type="InterPro" id="IPR022673">
    <property type="entry name" value="Hexokinase_C"/>
</dbReference>
<dbReference type="GO" id="GO:0006096">
    <property type="term" value="P:glycolytic process"/>
    <property type="evidence" value="ECO:0007669"/>
    <property type="project" value="UniProtKB-UniPathway"/>
</dbReference>
<dbReference type="GO" id="GO:0005829">
    <property type="term" value="C:cytosol"/>
    <property type="evidence" value="ECO:0007669"/>
    <property type="project" value="TreeGrafter"/>
</dbReference>
<dbReference type="AlphaFoldDB" id="A0A6J1WW59"/>